<evidence type="ECO:0000313" key="2">
    <source>
        <dbReference type="Proteomes" id="UP001179952"/>
    </source>
</evidence>
<evidence type="ECO:0000313" key="1">
    <source>
        <dbReference type="EMBL" id="KAK1259077.1"/>
    </source>
</evidence>
<dbReference type="Proteomes" id="UP001179952">
    <property type="component" value="Unassembled WGS sequence"/>
</dbReference>
<gene>
    <name evidence="1" type="ORF">QJS04_geneDACA023248</name>
</gene>
<sequence>MSTSYKSLKINKLISKFTNKFDKLKEKMKFREALKACVQESINEFDRKCQAMNIEDSDISSAREALRRGILDSALHFRKKVFFSVFPSKFKLNFGS</sequence>
<organism evidence="1 2">
    <name type="scientific">Acorus gramineus</name>
    <name type="common">Dwarf sweet flag</name>
    <dbReference type="NCBI Taxonomy" id="55184"/>
    <lineage>
        <taxon>Eukaryota</taxon>
        <taxon>Viridiplantae</taxon>
        <taxon>Streptophyta</taxon>
        <taxon>Embryophyta</taxon>
        <taxon>Tracheophyta</taxon>
        <taxon>Spermatophyta</taxon>
        <taxon>Magnoliopsida</taxon>
        <taxon>Liliopsida</taxon>
        <taxon>Acoraceae</taxon>
        <taxon>Acorus</taxon>
    </lineage>
</organism>
<keyword evidence="2" id="KW-1185">Reference proteome</keyword>
<protein>
    <submittedName>
        <fullName evidence="1">Uncharacterized protein</fullName>
    </submittedName>
</protein>
<dbReference type="AlphaFoldDB" id="A0AAV9A4F3"/>
<reference evidence="1" key="2">
    <citation type="submission" date="2023-06" db="EMBL/GenBank/DDBJ databases">
        <authorList>
            <person name="Ma L."/>
            <person name="Liu K.-W."/>
            <person name="Li Z."/>
            <person name="Hsiao Y.-Y."/>
            <person name="Qi Y."/>
            <person name="Fu T."/>
            <person name="Tang G."/>
            <person name="Zhang D."/>
            <person name="Sun W.-H."/>
            <person name="Liu D.-K."/>
            <person name="Li Y."/>
            <person name="Chen G.-Z."/>
            <person name="Liu X.-D."/>
            <person name="Liao X.-Y."/>
            <person name="Jiang Y.-T."/>
            <person name="Yu X."/>
            <person name="Hao Y."/>
            <person name="Huang J."/>
            <person name="Zhao X.-W."/>
            <person name="Ke S."/>
            <person name="Chen Y.-Y."/>
            <person name="Wu W.-L."/>
            <person name="Hsu J.-L."/>
            <person name="Lin Y.-F."/>
            <person name="Huang M.-D."/>
            <person name="Li C.-Y."/>
            <person name="Huang L."/>
            <person name="Wang Z.-W."/>
            <person name="Zhao X."/>
            <person name="Zhong W.-Y."/>
            <person name="Peng D.-H."/>
            <person name="Ahmad S."/>
            <person name="Lan S."/>
            <person name="Zhang J.-S."/>
            <person name="Tsai W.-C."/>
            <person name="Van De Peer Y."/>
            <person name="Liu Z.-J."/>
        </authorList>
    </citation>
    <scope>NUCLEOTIDE SEQUENCE</scope>
    <source>
        <strain evidence="1">SCP</strain>
        <tissue evidence="1">Leaves</tissue>
    </source>
</reference>
<accession>A0AAV9A4F3</accession>
<comment type="caution">
    <text evidence="1">The sequence shown here is derived from an EMBL/GenBank/DDBJ whole genome shotgun (WGS) entry which is preliminary data.</text>
</comment>
<name>A0AAV9A4F3_ACOGR</name>
<proteinExistence type="predicted"/>
<dbReference type="EMBL" id="JAUJYN010000012">
    <property type="protein sequence ID" value="KAK1259077.1"/>
    <property type="molecule type" value="Genomic_DNA"/>
</dbReference>
<reference evidence="1" key="1">
    <citation type="journal article" date="2023" name="Nat. Commun.">
        <title>Diploid and tetraploid genomes of Acorus and the evolution of monocots.</title>
        <authorList>
            <person name="Ma L."/>
            <person name="Liu K.W."/>
            <person name="Li Z."/>
            <person name="Hsiao Y.Y."/>
            <person name="Qi Y."/>
            <person name="Fu T."/>
            <person name="Tang G.D."/>
            <person name="Zhang D."/>
            <person name="Sun W.H."/>
            <person name="Liu D.K."/>
            <person name="Li Y."/>
            <person name="Chen G.Z."/>
            <person name="Liu X.D."/>
            <person name="Liao X.Y."/>
            <person name="Jiang Y.T."/>
            <person name="Yu X."/>
            <person name="Hao Y."/>
            <person name="Huang J."/>
            <person name="Zhao X.W."/>
            <person name="Ke S."/>
            <person name="Chen Y.Y."/>
            <person name="Wu W.L."/>
            <person name="Hsu J.L."/>
            <person name="Lin Y.F."/>
            <person name="Huang M.D."/>
            <person name="Li C.Y."/>
            <person name="Huang L."/>
            <person name="Wang Z.W."/>
            <person name="Zhao X."/>
            <person name="Zhong W.Y."/>
            <person name="Peng D.H."/>
            <person name="Ahmad S."/>
            <person name="Lan S."/>
            <person name="Zhang J.S."/>
            <person name="Tsai W.C."/>
            <person name="Van de Peer Y."/>
            <person name="Liu Z.J."/>
        </authorList>
    </citation>
    <scope>NUCLEOTIDE SEQUENCE</scope>
    <source>
        <strain evidence="1">SCP</strain>
    </source>
</reference>